<dbReference type="InterPro" id="IPR029510">
    <property type="entry name" value="Ald_DH_CS_GLU"/>
</dbReference>
<comment type="similarity">
    <text evidence="8">Belongs to the aldehyde dehydrogenase family.</text>
</comment>
<dbReference type="PANTHER" id="PTHR42862">
    <property type="entry name" value="DELTA-1-PYRROLINE-5-CARBOXYLATE DEHYDROGENASE 1, ISOFORM A-RELATED"/>
    <property type="match status" value="1"/>
</dbReference>
<organism evidence="12 13">
    <name type="scientific">Curtobacterium luteum</name>
    <dbReference type="NCBI Taxonomy" id="33881"/>
    <lineage>
        <taxon>Bacteria</taxon>
        <taxon>Bacillati</taxon>
        <taxon>Actinomycetota</taxon>
        <taxon>Actinomycetes</taxon>
        <taxon>Micrococcales</taxon>
        <taxon>Microbacteriaceae</taxon>
        <taxon>Curtobacterium</taxon>
    </lineage>
</organism>
<proteinExistence type="inferred from homology"/>
<evidence type="ECO:0000259" key="11">
    <source>
        <dbReference type="Pfam" id="PF01619"/>
    </source>
</evidence>
<feature type="active site" evidence="6 7">
    <location>
        <position position="755"/>
    </location>
</feature>
<dbReference type="PANTHER" id="PTHR42862:SF1">
    <property type="entry name" value="DELTA-1-PYRROLINE-5-CARBOXYLATE DEHYDROGENASE 2, ISOFORM A-RELATED"/>
    <property type="match status" value="1"/>
</dbReference>
<feature type="region of interest" description="Disordered" evidence="9">
    <location>
        <begin position="1"/>
        <end position="44"/>
    </location>
</feature>
<evidence type="ECO:0000256" key="5">
    <source>
        <dbReference type="ARBA" id="ARBA00048142"/>
    </source>
</evidence>
<dbReference type="PROSITE" id="PS00070">
    <property type="entry name" value="ALDEHYDE_DEHYDR_CYS"/>
    <property type="match status" value="1"/>
</dbReference>
<evidence type="ECO:0000256" key="4">
    <source>
        <dbReference type="ARBA" id="ARBA00023027"/>
    </source>
</evidence>
<keyword evidence="3 8" id="KW-0560">Oxidoreductase</keyword>
<dbReference type="GO" id="GO:0003700">
    <property type="term" value="F:DNA-binding transcription factor activity"/>
    <property type="evidence" value="ECO:0007669"/>
    <property type="project" value="InterPro"/>
</dbReference>
<dbReference type="InterPro" id="IPR029041">
    <property type="entry name" value="FAD-linked_oxidoreductase-like"/>
</dbReference>
<dbReference type="GO" id="GO:0003842">
    <property type="term" value="F:L-glutamate gamma-semialdehyde dehydrogenase activity"/>
    <property type="evidence" value="ECO:0007669"/>
    <property type="project" value="UniProtKB-EC"/>
</dbReference>
<dbReference type="InterPro" id="IPR015590">
    <property type="entry name" value="Aldehyde_DH_dom"/>
</dbReference>
<comment type="pathway">
    <text evidence="1">Amino-acid degradation; L-proline degradation into L-glutamate; L-glutamate from L-proline: step 2/2.</text>
</comment>
<dbReference type="InterPro" id="IPR016160">
    <property type="entry name" value="Ald_DH_CS_CYS"/>
</dbReference>
<keyword evidence="4" id="KW-0520">NAD</keyword>
<dbReference type="Pfam" id="PF01619">
    <property type="entry name" value="Pro_dh"/>
    <property type="match status" value="1"/>
</dbReference>
<evidence type="ECO:0000313" key="13">
    <source>
        <dbReference type="Proteomes" id="UP000648535"/>
    </source>
</evidence>
<evidence type="ECO:0000256" key="3">
    <source>
        <dbReference type="ARBA" id="ARBA00023002"/>
    </source>
</evidence>
<dbReference type="SUPFAM" id="SSF53720">
    <property type="entry name" value="ALDH-like"/>
    <property type="match status" value="1"/>
</dbReference>
<dbReference type="InterPro" id="IPR025703">
    <property type="entry name" value="Bifunct_PutA"/>
</dbReference>
<evidence type="ECO:0000256" key="7">
    <source>
        <dbReference type="PROSITE-ProRule" id="PRU10007"/>
    </source>
</evidence>
<feature type="domain" description="Aldehyde dehydrogenase" evidence="10">
    <location>
        <begin position="548"/>
        <end position="967"/>
    </location>
</feature>
<accession>A0A8H9GAT3</accession>
<feature type="region of interest" description="Disordered" evidence="9">
    <location>
        <begin position="493"/>
        <end position="521"/>
    </location>
</feature>
<comment type="caution">
    <text evidence="12">The sequence shown here is derived from an EMBL/GenBank/DDBJ whole genome shotgun (WGS) entry which is preliminary data.</text>
</comment>
<dbReference type="GO" id="GO:0010133">
    <property type="term" value="P:L-proline catabolic process to L-glutamate"/>
    <property type="evidence" value="ECO:0007669"/>
    <property type="project" value="InterPro"/>
</dbReference>
<evidence type="ECO:0000259" key="10">
    <source>
        <dbReference type="Pfam" id="PF00171"/>
    </source>
</evidence>
<reference evidence="12" key="1">
    <citation type="journal article" date="2014" name="Int. J. Syst. Evol. Microbiol.">
        <title>Complete genome sequence of Corynebacterium casei LMG S-19264T (=DSM 44701T), isolated from a smear-ripened cheese.</title>
        <authorList>
            <consortium name="US DOE Joint Genome Institute (JGI-PGF)"/>
            <person name="Walter F."/>
            <person name="Albersmeier A."/>
            <person name="Kalinowski J."/>
            <person name="Ruckert C."/>
        </authorList>
    </citation>
    <scope>NUCLEOTIDE SEQUENCE</scope>
    <source>
        <strain evidence="12">JCM 1480</strain>
    </source>
</reference>
<dbReference type="Pfam" id="PF00171">
    <property type="entry name" value="Aldedh"/>
    <property type="match status" value="1"/>
</dbReference>
<evidence type="ECO:0000256" key="6">
    <source>
        <dbReference type="PIRSR" id="PIRSR000197-1"/>
    </source>
</evidence>
<evidence type="ECO:0000256" key="1">
    <source>
        <dbReference type="ARBA" id="ARBA00004786"/>
    </source>
</evidence>
<dbReference type="InterPro" id="IPR016163">
    <property type="entry name" value="Ald_DH_C"/>
</dbReference>
<dbReference type="AlphaFoldDB" id="A0A8H9GAT3"/>
<protein>
    <recommendedName>
        <fullName evidence="2">L-glutamate gamma-semialdehyde dehydrogenase</fullName>
        <ecNumber evidence="2">1.2.1.88</ecNumber>
    </recommendedName>
</protein>
<evidence type="ECO:0000313" key="12">
    <source>
        <dbReference type="EMBL" id="GGL00055.1"/>
    </source>
</evidence>
<dbReference type="Proteomes" id="UP000648535">
    <property type="component" value="Unassembled WGS sequence"/>
</dbReference>
<reference evidence="12" key="2">
    <citation type="submission" date="2020-09" db="EMBL/GenBank/DDBJ databases">
        <authorList>
            <person name="Sun Q."/>
            <person name="Ohkuma M."/>
        </authorList>
    </citation>
    <scope>NUCLEOTIDE SEQUENCE</scope>
    <source>
        <strain evidence="12">JCM 1480</strain>
    </source>
</reference>
<comment type="catalytic activity">
    <reaction evidence="5">
        <text>L-glutamate 5-semialdehyde + NAD(+) + H2O = L-glutamate + NADH + 2 H(+)</text>
        <dbReference type="Rhea" id="RHEA:30235"/>
        <dbReference type="ChEBI" id="CHEBI:15377"/>
        <dbReference type="ChEBI" id="CHEBI:15378"/>
        <dbReference type="ChEBI" id="CHEBI:29985"/>
        <dbReference type="ChEBI" id="CHEBI:57540"/>
        <dbReference type="ChEBI" id="CHEBI:57945"/>
        <dbReference type="ChEBI" id="CHEBI:58066"/>
        <dbReference type="EC" id="1.2.1.88"/>
    </reaction>
</comment>
<dbReference type="PIRSF" id="PIRSF000197">
    <property type="entry name" value="Bifunct_PutA"/>
    <property type="match status" value="1"/>
</dbReference>
<sequence length="1230" mass="132709">MLDSVSTDTRLDAGSIPGTTLRERTARSEGASVRQHTIGGMPTPRIADCTDDAVALVRRWLAASAGSKPDAGAVRLAGVLRDEQGLDFTRGFVDRVIRPEDPRVAARNLEKLSQDVPEFLAWYLRGAVTLGGGFATMAPWAVIPTARRILRRMTGHLVIDATPAKLGPALARIGGEGTRLNVNLLGEAVLGSAESDRRLQGTTDLLARDDVDHVSIKVSSVVPQTSPWAFDQTVERVVERLVPLYRLAAAPLADGRPAKFINLDMEEYRDLDVTLAVFTTLLDRDEFLGLEAGIVLQAYLPDAAGALDRLTVWAQARRARGGAPVKVRLVKGANLAMEHVDAILHEWPLATWGTKRETDSAYLRMLETALVPERTDAVRIGVAGHNLFDLATAWVLAQRRGVTDAVDVEMLLGMASTHADAVRADVGRLLLYTPVVAPEEFDSAIAYLARRLQESASPENFISGAFDIDRDASVFDREHGRYLASVAALDEPVPATHRTQDRRRPLGEAEHRDGFRNAPDADPAVAANRAWALDVLRRVPRSQLGARTIRRARVVDRSMLERIVARTAQAGVNWGRQDPHDRAELLDLIGHELETRRADLIEVMAAETGKTLTEADIEVTEAVDAAHHSAESARQLAAMDGDGARFVPPRLTVVVPPWNFPVAIPAGGVLAALAAGSGVVLKPAPEAKRSGALLADVLWDAGVPHSLLQLVDLDEDDLGRELVAHPAVDRVLLTGSADTARSFRWWRAGLPLTAETSGKNAIVVTPSADLDLAVQDIVQSAFGHAGQKCSAASLVVLVGSVGESERFRRQLVDATRTLRVAWPDDPAAQMGPLIAEPSGKLLAGLTELGPGESWLVQPAPLDDSGRLWSPGIRDGVRPGSDFHQTEYFGPVLGIMRAETLDEAIAIQNGTEFGLTAGIHSLDVDEVADWLASVQAGNLYVNRGTTGAVIGRQPFGGWKRSSVGTGTKAGGPMYVATLGRWERTERQVHKSIQLHGLPPRVTALIEAARSGLSFEEFDQVRAGALSDVRARESHYGRSRDDSGLVVQRNVLRHRPQSVIVRHAEDSATGDLVRVLAAATAARAHVMLSTARPLPGPLTQLFASARSPLDVVDHLVESDDDFLARAASGAVFDRRWSDADDEPQDALEQVLAQPDRPRHTAFGGPGSRIRLLGGDPLALEEALGASVDTAIHDAPVVESGRIEMLPFLREQSVSITAHRFGDLDPDFQELRV</sequence>
<dbReference type="GO" id="GO:0009898">
    <property type="term" value="C:cytoplasmic side of plasma membrane"/>
    <property type="evidence" value="ECO:0007669"/>
    <property type="project" value="TreeGrafter"/>
</dbReference>
<feature type="domain" description="Proline dehydrogenase" evidence="11">
    <location>
        <begin position="173"/>
        <end position="463"/>
    </location>
</feature>
<evidence type="ECO:0000256" key="9">
    <source>
        <dbReference type="SAM" id="MobiDB-lite"/>
    </source>
</evidence>
<name>A0A8H9GAT3_9MICO</name>
<dbReference type="GO" id="GO:0004657">
    <property type="term" value="F:proline dehydrogenase activity"/>
    <property type="evidence" value="ECO:0007669"/>
    <property type="project" value="InterPro"/>
</dbReference>
<feature type="compositionally biased region" description="Basic and acidic residues" evidence="9">
    <location>
        <begin position="498"/>
        <end position="515"/>
    </location>
</feature>
<dbReference type="Gene3D" id="3.20.20.220">
    <property type="match status" value="1"/>
</dbReference>
<dbReference type="InterPro" id="IPR050485">
    <property type="entry name" value="Proline_metab_enzyme"/>
</dbReference>
<dbReference type="Gene3D" id="3.40.605.10">
    <property type="entry name" value="Aldehyde Dehydrogenase, Chain A, domain 1"/>
    <property type="match status" value="1"/>
</dbReference>
<dbReference type="PROSITE" id="PS00687">
    <property type="entry name" value="ALDEHYDE_DEHYDR_GLU"/>
    <property type="match status" value="1"/>
</dbReference>
<evidence type="ECO:0000256" key="8">
    <source>
        <dbReference type="RuleBase" id="RU003345"/>
    </source>
</evidence>
<dbReference type="InterPro" id="IPR016161">
    <property type="entry name" value="Ald_DH/histidinol_DH"/>
</dbReference>
<dbReference type="InterPro" id="IPR016162">
    <property type="entry name" value="Ald_DH_N"/>
</dbReference>
<dbReference type="InterPro" id="IPR002872">
    <property type="entry name" value="Proline_DH_dom"/>
</dbReference>
<gene>
    <name evidence="12" type="ORF">GCM10009769_17800</name>
</gene>
<dbReference type="Gene3D" id="3.40.309.10">
    <property type="entry name" value="Aldehyde Dehydrogenase, Chain A, domain 2"/>
    <property type="match status" value="1"/>
</dbReference>
<evidence type="ECO:0000256" key="2">
    <source>
        <dbReference type="ARBA" id="ARBA00012884"/>
    </source>
</evidence>
<feature type="active site" evidence="6">
    <location>
        <position position="789"/>
    </location>
</feature>
<dbReference type="EC" id="1.2.1.88" evidence="2"/>
<dbReference type="SUPFAM" id="SSF51730">
    <property type="entry name" value="FAD-linked oxidoreductase"/>
    <property type="match status" value="1"/>
</dbReference>
<dbReference type="EMBL" id="BMOI01000006">
    <property type="protein sequence ID" value="GGL00055.1"/>
    <property type="molecule type" value="Genomic_DNA"/>
</dbReference>